<evidence type="ECO:0000313" key="6">
    <source>
        <dbReference type="Proteomes" id="UP000554235"/>
    </source>
</evidence>
<dbReference type="AlphaFoldDB" id="A0A8H4LID7"/>
<protein>
    <submittedName>
        <fullName evidence="5">GTPase-activating of the rho rac family (LRG1)</fullName>
    </submittedName>
</protein>
<evidence type="ECO:0000256" key="2">
    <source>
        <dbReference type="ARBA" id="ARBA00022833"/>
    </source>
</evidence>
<dbReference type="OrthoDB" id="5365701at2759"/>
<evidence type="ECO:0000259" key="4">
    <source>
        <dbReference type="PROSITE" id="PS50023"/>
    </source>
</evidence>
<name>A0A8H4LID7_9HYPO</name>
<sequence length="687" mass="77435">MEPLSIATAVVGLTATCLTTCKKLSDLAGSYGDVPVMIAMICSESTVISIALSELQMKILRREDLSQAWASKNEILVVFETVLTGCMTVFSCLEAETRRLHLQNPGVWAKLKFMWSQDRLNDLLNALRGQQTAIVFLLKVLEIDTLSDIQREIRVNKTKIQASVTEAQSLRSRSPSIKIQSQSIFDNDIAKLSLFEVEASSAIAPSELDFEFDDLVLNSQAYRRAFARAQEESQQPERHIVEGDLIDLSENTIDISDVATIREINQDLKDLTLVSTSNTPQPTTGSKLPHTCIVGRIGIDESLQLYRRNSWDEPDTNFCTREIGSQSNESTNWGSSTQLSVNKIAGSFRECTKCDECDTVFGAQDSYYCQNHAERCHFCKFPILAQYLTHRQGKIRKYSHPTCSLMSREWDITLPLTLQPREDATTFIYDILGIREEHESCIERVYQVTSKFLDAYREELAKTSDAYAGERQAEAFEHYKPLIALTSVVLKAASEVKEGAIGASGMSFLSQALHHYLKASFIVSSVPQPIIRHIEAVVTSLKPIIKLVLEASYSKSGAGGRTLDKFLVNLSATKSRWLHLPYDSEPSSKNDSGMKCERCHLYVRSTAYSAISTPDLRWHPDCWKCEKCEQPVHIVSSKSQNKIEHSEYKCRCCGYEGSFWHIPDYSQFVYIMWRAWGHVAALDWSQP</sequence>
<reference evidence="5 6" key="1">
    <citation type="submission" date="2020-01" db="EMBL/GenBank/DDBJ databases">
        <title>Identification and distribution of gene clusters putatively required for synthesis of sphingolipid metabolism inhibitors in phylogenetically diverse species of the filamentous fungus Fusarium.</title>
        <authorList>
            <person name="Kim H.-S."/>
            <person name="Busman M."/>
            <person name="Brown D.W."/>
            <person name="Divon H."/>
            <person name="Uhlig S."/>
            <person name="Proctor R.H."/>
        </authorList>
    </citation>
    <scope>NUCLEOTIDE SEQUENCE [LARGE SCALE GENOMIC DNA]</scope>
    <source>
        <strain evidence="5 6">NRRL 20459</strain>
    </source>
</reference>
<feature type="domain" description="LIM zinc-binding" evidence="4">
    <location>
        <begin position="594"/>
        <end position="661"/>
    </location>
</feature>
<comment type="caution">
    <text evidence="5">The sequence shown here is derived from an EMBL/GenBank/DDBJ whole genome shotgun (WGS) entry which is preliminary data.</text>
</comment>
<keyword evidence="1 3" id="KW-0479">Metal-binding</keyword>
<keyword evidence="2 3" id="KW-0862">Zinc</keyword>
<dbReference type="EMBL" id="JAADYS010000446">
    <property type="protein sequence ID" value="KAF4469676.1"/>
    <property type="molecule type" value="Genomic_DNA"/>
</dbReference>
<dbReference type="PROSITE" id="PS50023">
    <property type="entry name" value="LIM_DOMAIN_2"/>
    <property type="match status" value="1"/>
</dbReference>
<keyword evidence="6" id="KW-1185">Reference proteome</keyword>
<dbReference type="GO" id="GO:0030695">
    <property type="term" value="F:GTPase regulator activity"/>
    <property type="evidence" value="ECO:0007669"/>
    <property type="project" value="UniProtKB-ARBA"/>
</dbReference>
<gene>
    <name evidence="5" type="ORF">FALBO_3414</name>
</gene>
<dbReference type="PROSITE" id="PS00478">
    <property type="entry name" value="LIM_DOMAIN_1"/>
    <property type="match status" value="1"/>
</dbReference>
<evidence type="ECO:0000256" key="1">
    <source>
        <dbReference type="ARBA" id="ARBA00022723"/>
    </source>
</evidence>
<dbReference type="GO" id="GO:0046872">
    <property type="term" value="F:metal ion binding"/>
    <property type="evidence" value="ECO:0007669"/>
    <property type="project" value="UniProtKB-KW"/>
</dbReference>
<dbReference type="Gene3D" id="2.10.110.10">
    <property type="entry name" value="Cysteine Rich Protein"/>
    <property type="match status" value="1"/>
</dbReference>
<evidence type="ECO:0000313" key="5">
    <source>
        <dbReference type="EMBL" id="KAF4469676.1"/>
    </source>
</evidence>
<proteinExistence type="predicted"/>
<accession>A0A8H4LID7</accession>
<keyword evidence="3" id="KW-0440">LIM domain</keyword>
<dbReference type="Proteomes" id="UP000554235">
    <property type="component" value="Unassembled WGS sequence"/>
</dbReference>
<dbReference type="InterPro" id="IPR001781">
    <property type="entry name" value="Znf_LIM"/>
</dbReference>
<evidence type="ECO:0000256" key="3">
    <source>
        <dbReference type="PROSITE-ProRule" id="PRU00125"/>
    </source>
</evidence>
<organism evidence="5 6">
    <name type="scientific">Fusarium albosuccineum</name>
    <dbReference type="NCBI Taxonomy" id="1237068"/>
    <lineage>
        <taxon>Eukaryota</taxon>
        <taxon>Fungi</taxon>
        <taxon>Dikarya</taxon>
        <taxon>Ascomycota</taxon>
        <taxon>Pezizomycotina</taxon>
        <taxon>Sordariomycetes</taxon>
        <taxon>Hypocreomycetidae</taxon>
        <taxon>Hypocreales</taxon>
        <taxon>Nectriaceae</taxon>
        <taxon>Fusarium</taxon>
        <taxon>Fusarium decemcellulare species complex</taxon>
    </lineage>
</organism>